<evidence type="ECO:0000313" key="8">
    <source>
        <dbReference type="Proteomes" id="UP001378592"/>
    </source>
</evidence>
<sequence length="218" mass="24425">MATDLSFSGNSVMQGLTRERGRDVHLSKTLSWLLRHGAVKEGVPITKDGFISVSEILKHSSLKHKYTLQDIERVVEENNKKRFTLTVHPQTGDLLIKDNQGHSMKIVNDTSLQPILDASEAPVVVHGTYSRNWDSIKRNGLSCMNRLHIHFAPGEPGEPQVISGIRGDCDTYIYIKVADALKDGIKFYRSANNVILSPGNNTGILEPKYFDRVVHHQK</sequence>
<dbReference type="GO" id="GO:0006388">
    <property type="term" value="P:tRNA splicing, via endonucleolytic cleavage and ligation"/>
    <property type="evidence" value="ECO:0007669"/>
    <property type="project" value="TreeGrafter"/>
</dbReference>
<evidence type="ECO:0000256" key="5">
    <source>
        <dbReference type="ARBA" id="ARBA00023027"/>
    </source>
</evidence>
<evidence type="ECO:0000313" key="7">
    <source>
        <dbReference type="EMBL" id="KAK7863334.1"/>
    </source>
</evidence>
<dbReference type="PANTHER" id="PTHR12684:SF2">
    <property type="entry name" value="TRNA 2'-PHOSPHOTRANSFERASE 1"/>
    <property type="match status" value="1"/>
</dbReference>
<evidence type="ECO:0000256" key="1">
    <source>
        <dbReference type="ARBA" id="ARBA00003343"/>
    </source>
</evidence>
<dbReference type="InterPro" id="IPR002745">
    <property type="entry name" value="Ptrans_KptA/Tpt1"/>
</dbReference>
<dbReference type="SUPFAM" id="SSF56399">
    <property type="entry name" value="ADP-ribosylation"/>
    <property type="match status" value="1"/>
</dbReference>
<dbReference type="AlphaFoldDB" id="A0AAN9VSJ4"/>
<dbReference type="GO" id="GO:0000215">
    <property type="term" value="F:tRNA 2'-phosphotransferase activity"/>
    <property type="evidence" value="ECO:0007669"/>
    <property type="project" value="UniProtKB-EC"/>
</dbReference>
<keyword evidence="8" id="KW-1185">Reference proteome</keyword>
<name>A0AAN9VSJ4_9ORTH</name>
<accession>A0AAN9VSJ4</accession>
<gene>
    <name evidence="7" type="ORF">R5R35_009690</name>
</gene>
<comment type="catalytic activity">
    <reaction evidence="6">
        <text>2'-phospho-[ligated tRNA] + NAD(+) = mature tRNA + ADP-alpha-D-ribose 1'',2''-cyclic phosphate + nicotinamide</text>
        <dbReference type="Rhea" id="RHEA:23324"/>
        <dbReference type="Rhea" id="RHEA-COMP:11106"/>
        <dbReference type="Rhea" id="RHEA-COMP:11107"/>
        <dbReference type="ChEBI" id="CHEBI:17154"/>
        <dbReference type="ChEBI" id="CHEBI:57540"/>
        <dbReference type="ChEBI" id="CHEBI:76596"/>
        <dbReference type="ChEBI" id="CHEBI:82883"/>
        <dbReference type="ChEBI" id="CHEBI:85027"/>
        <dbReference type="EC" id="2.7.1.160"/>
    </reaction>
</comment>
<dbReference type="Gene3D" id="1.10.10.970">
    <property type="entry name" value="RNA 2'-phosphotransferase, Tpt1/KptA family, N-terminal domain"/>
    <property type="match status" value="1"/>
</dbReference>
<evidence type="ECO:0000256" key="4">
    <source>
        <dbReference type="ARBA" id="ARBA00022679"/>
    </source>
</evidence>
<protein>
    <recommendedName>
        <fullName evidence="3">2'-phosphotransferase</fullName>
        <ecNumber evidence="3">2.7.1.160</ecNumber>
    </recommendedName>
</protein>
<dbReference type="InterPro" id="IPR042080">
    <property type="entry name" value="RNA_2'-PTrans_N"/>
</dbReference>
<comment type="similarity">
    <text evidence="2">Belongs to the KptA/TPT1 family.</text>
</comment>
<comment type="caution">
    <text evidence="7">The sequence shown here is derived from an EMBL/GenBank/DDBJ whole genome shotgun (WGS) entry which is preliminary data.</text>
</comment>
<dbReference type="Pfam" id="PF01885">
    <property type="entry name" value="PTS_2-RNA"/>
    <property type="match status" value="1"/>
</dbReference>
<dbReference type="Gene3D" id="3.20.170.30">
    <property type="match status" value="1"/>
</dbReference>
<organism evidence="7 8">
    <name type="scientific">Gryllus longicercus</name>
    <dbReference type="NCBI Taxonomy" id="2509291"/>
    <lineage>
        <taxon>Eukaryota</taxon>
        <taxon>Metazoa</taxon>
        <taxon>Ecdysozoa</taxon>
        <taxon>Arthropoda</taxon>
        <taxon>Hexapoda</taxon>
        <taxon>Insecta</taxon>
        <taxon>Pterygota</taxon>
        <taxon>Neoptera</taxon>
        <taxon>Polyneoptera</taxon>
        <taxon>Orthoptera</taxon>
        <taxon>Ensifera</taxon>
        <taxon>Gryllidea</taxon>
        <taxon>Grylloidea</taxon>
        <taxon>Gryllidae</taxon>
        <taxon>Gryllinae</taxon>
        <taxon>Gryllus</taxon>
    </lineage>
</organism>
<dbReference type="InterPro" id="IPR042081">
    <property type="entry name" value="RNA_2'-PTrans_C"/>
</dbReference>
<comment type="function">
    <text evidence="1">Catalyzes the last step of tRNA splicing, the transfer of the splice junction 2'-phosphate from ligated tRNA to NAD to produce ADP-ribose 1''-2'' cyclic phosphate.</text>
</comment>
<evidence type="ECO:0000256" key="2">
    <source>
        <dbReference type="ARBA" id="ARBA00009836"/>
    </source>
</evidence>
<reference evidence="7 8" key="1">
    <citation type="submission" date="2024-03" db="EMBL/GenBank/DDBJ databases">
        <title>The genome assembly and annotation of the cricket Gryllus longicercus Weissman &amp; Gray.</title>
        <authorList>
            <person name="Szrajer S."/>
            <person name="Gray D."/>
            <person name="Ylla G."/>
        </authorList>
    </citation>
    <scope>NUCLEOTIDE SEQUENCE [LARGE SCALE GENOMIC DNA]</scope>
    <source>
        <strain evidence="7">DAG 2021-001</strain>
        <tissue evidence="7">Whole body minus gut</tissue>
    </source>
</reference>
<evidence type="ECO:0000256" key="6">
    <source>
        <dbReference type="ARBA" id="ARBA00047949"/>
    </source>
</evidence>
<dbReference type="PANTHER" id="PTHR12684">
    <property type="entry name" value="PUTATIVE PHOSPHOTRANSFERASE"/>
    <property type="match status" value="1"/>
</dbReference>
<dbReference type="Proteomes" id="UP001378592">
    <property type="component" value="Unassembled WGS sequence"/>
</dbReference>
<dbReference type="EMBL" id="JAZDUA010000233">
    <property type="protein sequence ID" value="KAK7863334.1"/>
    <property type="molecule type" value="Genomic_DNA"/>
</dbReference>
<evidence type="ECO:0000256" key="3">
    <source>
        <dbReference type="ARBA" id="ARBA00012007"/>
    </source>
</evidence>
<dbReference type="EC" id="2.7.1.160" evidence="3"/>
<proteinExistence type="inferred from homology"/>
<keyword evidence="4" id="KW-0808">Transferase</keyword>
<keyword evidence="5" id="KW-0520">NAD</keyword>